<sequence length="130" mass="14713">MSEFDESKLNKRQPCKHLCDDNKVRRSIGTWLCKERSETVPTQGCVKPLSEEENGAELCKTCSETANGAGTFFNFLTHSVEEHVTLQTRCYGCMGIMSVIFARLKIFSRKAVRLWMELCDQVESSDLGIP</sequence>
<name>A0A1A8VTI2_PLAOA</name>
<evidence type="ECO:0000313" key="2">
    <source>
        <dbReference type="EMBL" id="SBS89452.1"/>
    </source>
</evidence>
<dbReference type="EMBL" id="FLQV01000305">
    <property type="protein sequence ID" value="SBS89452.1"/>
    <property type="molecule type" value="Genomic_DNA"/>
</dbReference>
<dbReference type="Proteomes" id="UP000078560">
    <property type="component" value="Unassembled WGS sequence"/>
</dbReference>
<protein>
    <submittedName>
        <fullName evidence="1">Uncharacterized protein</fullName>
    </submittedName>
</protein>
<reference evidence="1" key="1">
    <citation type="submission" date="2016-05" db="EMBL/GenBank/DDBJ databases">
        <authorList>
            <person name="Lavstsen T."/>
            <person name="Jespersen J.S."/>
        </authorList>
    </citation>
    <scope>NUCLEOTIDE SEQUENCE [LARGE SCALE GENOMIC DNA]</scope>
</reference>
<dbReference type="AlphaFoldDB" id="A0A1A8VTI2"/>
<reference evidence="3 4" key="2">
    <citation type="submission" date="2016-05" db="EMBL/GenBank/DDBJ databases">
        <authorList>
            <person name="Naeem Raeece"/>
        </authorList>
    </citation>
    <scope>NUCLEOTIDE SEQUENCE [LARGE SCALE GENOMIC DNA]</scope>
</reference>
<evidence type="ECO:0000313" key="4">
    <source>
        <dbReference type="Proteomes" id="UP000078560"/>
    </source>
</evidence>
<evidence type="ECO:0000313" key="3">
    <source>
        <dbReference type="Proteomes" id="UP000078546"/>
    </source>
</evidence>
<accession>A0A1A8VTI2</accession>
<evidence type="ECO:0000313" key="1">
    <source>
        <dbReference type="EMBL" id="SBS82988.1"/>
    </source>
</evidence>
<organism evidence="1 4">
    <name type="scientific">Plasmodium ovale curtisi</name>
    <dbReference type="NCBI Taxonomy" id="864141"/>
    <lineage>
        <taxon>Eukaryota</taxon>
        <taxon>Sar</taxon>
        <taxon>Alveolata</taxon>
        <taxon>Apicomplexa</taxon>
        <taxon>Aconoidasida</taxon>
        <taxon>Haemosporida</taxon>
        <taxon>Plasmodiidae</taxon>
        <taxon>Plasmodium</taxon>
        <taxon>Plasmodium (Plasmodium)</taxon>
    </lineage>
</organism>
<proteinExistence type="predicted"/>
<dbReference type="EMBL" id="FLQU01000238">
    <property type="protein sequence ID" value="SBS82988.1"/>
    <property type="molecule type" value="Genomic_DNA"/>
</dbReference>
<gene>
    <name evidence="2" type="ORF">POVCU1_016590</name>
    <name evidence="1" type="ORF">POVCU2_0018300</name>
</gene>
<dbReference type="Proteomes" id="UP000078546">
    <property type="component" value="Unassembled WGS sequence"/>
</dbReference>